<dbReference type="EMBL" id="JBHTJO010000002">
    <property type="protein sequence ID" value="MFD0988291.1"/>
    <property type="molecule type" value="Genomic_DNA"/>
</dbReference>
<feature type="signal peptide" evidence="2">
    <location>
        <begin position="1"/>
        <end position="26"/>
    </location>
</feature>
<proteinExistence type="predicted"/>
<feature type="compositionally biased region" description="Basic and acidic residues" evidence="1">
    <location>
        <begin position="212"/>
        <end position="226"/>
    </location>
</feature>
<dbReference type="Proteomes" id="UP001597102">
    <property type="component" value="Unassembled WGS sequence"/>
</dbReference>
<evidence type="ECO:0000313" key="4">
    <source>
        <dbReference type="Proteomes" id="UP001597102"/>
    </source>
</evidence>
<evidence type="ECO:0000313" key="3">
    <source>
        <dbReference type="EMBL" id="MFD0988291.1"/>
    </source>
</evidence>
<dbReference type="RefSeq" id="WP_379091237.1">
    <property type="nucleotide sequence ID" value="NZ_JBHTJO010000002.1"/>
</dbReference>
<evidence type="ECO:0000256" key="1">
    <source>
        <dbReference type="SAM" id="MobiDB-lite"/>
    </source>
</evidence>
<protein>
    <recommendedName>
        <fullName evidence="5">LTXXQ motif family protein</fullName>
    </recommendedName>
</protein>
<gene>
    <name evidence="3" type="ORF">ACFQ2F_14415</name>
</gene>
<reference evidence="4" key="1">
    <citation type="journal article" date="2019" name="Int. J. Syst. Evol. Microbiol.">
        <title>The Global Catalogue of Microorganisms (GCM) 10K type strain sequencing project: providing services to taxonomists for standard genome sequencing and annotation.</title>
        <authorList>
            <consortium name="The Broad Institute Genomics Platform"/>
            <consortium name="The Broad Institute Genome Sequencing Center for Infectious Disease"/>
            <person name="Wu L."/>
            <person name="Ma J."/>
        </authorList>
    </citation>
    <scope>NUCLEOTIDE SEQUENCE [LARGE SCALE GENOMIC DNA]</scope>
    <source>
        <strain evidence="4">CCUG 61697</strain>
    </source>
</reference>
<sequence>MTRFKSLALGLAALLAASAAGGIVYAQDKMGGDRGPHAMSDQKPGKDGKGPGCKMHKNMHQKMHGKMQDKMKGKMHGMKPGMRDGMRGPHFRPDPNRLARELSVMETAIGIRAEQLDTWRDFTDALQAMMPKPPHRGPMADMPEEREPFWMAEKFADKSLEKAKAAQDLKDAVAKLRETLTPDQIERARTYEENLLDRMHSRWGGGQWGEGRWGDRGDRGPGEMRGHGHKWKHQERYGDKDRGGMMGGAMDSDEEEQMAPSDDEETMTAPDEDAGDNADTETAPEERDEL</sequence>
<accession>A0ABW3JDF3</accession>
<feature type="region of interest" description="Disordered" evidence="1">
    <location>
        <begin position="207"/>
        <end position="290"/>
    </location>
</feature>
<feature type="chain" id="PRO_5045143196" description="LTXXQ motif family protein" evidence="2">
    <location>
        <begin position="27"/>
        <end position="290"/>
    </location>
</feature>
<keyword evidence="4" id="KW-1185">Reference proteome</keyword>
<evidence type="ECO:0008006" key="5">
    <source>
        <dbReference type="Google" id="ProtNLM"/>
    </source>
</evidence>
<feature type="region of interest" description="Disordered" evidence="1">
    <location>
        <begin position="31"/>
        <end position="56"/>
    </location>
</feature>
<organism evidence="3 4">
    <name type="scientific">Methyloligella solikamskensis</name>
    <dbReference type="NCBI Taxonomy" id="1177756"/>
    <lineage>
        <taxon>Bacteria</taxon>
        <taxon>Pseudomonadati</taxon>
        <taxon>Pseudomonadota</taxon>
        <taxon>Alphaproteobacteria</taxon>
        <taxon>Hyphomicrobiales</taxon>
        <taxon>Hyphomicrobiaceae</taxon>
        <taxon>Methyloligella</taxon>
    </lineage>
</organism>
<name>A0ABW3JDF3_9HYPH</name>
<feature type="compositionally biased region" description="Acidic residues" evidence="1">
    <location>
        <begin position="251"/>
        <end position="290"/>
    </location>
</feature>
<evidence type="ECO:0000256" key="2">
    <source>
        <dbReference type="SAM" id="SignalP"/>
    </source>
</evidence>
<feature type="compositionally biased region" description="Basic and acidic residues" evidence="1">
    <location>
        <begin position="234"/>
        <end position="243"/>
    </location>
</feature>
<keyword evidence="2" id="KW-0732">Signal</keyword>
<comment type="caution">
    <text evidence="3">The sequence shown here is derived from an EMBL/GenBank/DDBJ whole genome shotgun (WGS) entry which is preliminary data.</text>
</comment>